<dbReference type="EMBL" id="FOSC01000007">
    <property type="protein sequence ID" value="SFJ88651.1"/>
    <property type="molecule type" value="Genomic_DNA"/>
</dbReference>
<dbReference type="Pfam" id="PF13835">
    <property type="entry name" value="DUF4194"/>
    <property type="match status" value="1"/>
</dbReference>
<dbReference type="InterPro" id="IPR025449">
    <property type="entry name" value="JetB"/>
</dbReference>
<evidence type="ECO:0008006" key="3">
    <source>
        <dbReference type="Google" id="ProtNLM"/>
    </source>
</evidence>
<proteinExistence type="predicted"/>
<organism evidence="1 2">
    <name type="scientific">Marinobacter persicus</name>
    <dbReference type="NCBI Taxonomy" id="930118"/>
    <lineage>
        <taxon>Bacteria</taxon>
        <taxon>Pseudomonadati</taxon>
        <taxon>Pseudomonadota</taxon>
        <taxon>Gammaproteobacteria</taxon>
        <taxon>Pseudomonadales</taxon>
        <taxon>Marinobacteraceae</taxon>
        <taxon>Marinobacter</taxon>
    </lineage>
</organism>
<protein>
    <recommendedName>
        <fullName evidence="3">DUF4194 domain-containing protein</fullName>
    </recommendedName>
</protein>
<dbReference type="RefSeq" id="WP_091704563.1">
    <property type="nucleotide sequence ID" value="NZ_BMYN01000001.1"/>
</dbReference>
<accession>A0A1I3V3E2</accession>
<gene>
    <name evidence="1" type="ORF">SAMN05216429_10756</name>
</gene>
<name>A0A1I3V3E2_9GAMM</name>
<reference evidence="1 2" key="1">
    <citation type="submission" date="2016-10" db="EMBL/GenBank/DDBJ databases">
        <authorList>
            <person name="de Groot N.N."/>
        </authorList>
    </citation>
    <scope>NUCLEOTIDE SEQUENCE [LARGE SCALE GENOMIC DNA]</scope>
    <source>
        <strain evidence="1 2">IBRC-M 10445</strain>
    </source>
</reference>
<keyword evidence="2" id="KW-1185">Reference proteome</keyword>
<dbReference type="Proteomes" id="UP000199445">
    <property type="component" value="Unassembled WGS sequence"/>
</dbReference>
<dbReference type="OrthoDB" id="6102739at2"/>
<dbReference type="AlphaFoldDB" id="A0A1I3V3E2"/>
<sequence>MPTSWKRIAEQDEAHTVRDFQRAAQRLIVDQVLYQANPKQRSDYDLVAAHENAFAEALDLFGCMLDLNVQERYVAAVPTVTEVSKIPLMHTLLALVLRKLYDHHMNRGSLNAGVAGVSLPELEAAFQESTGRELPMKPQSELQGMMDAMKRWGIARLVRTENLGEATWFAEILPGIQSLINERTLAMLKSHAEFLYEPDGLGDTTEQKESSL</sequence>
<evidence type="ECO:0000313" key="2">
    <source>
        <dbReference type="Proteomes" id="UP000199445"/>
    </source>
</evidence>
<evidence type="ECO:0000313" key="1">
    <source>
        <dbReference type="EMBL" id="SFJ88651.1"/>
    </source>
</evidence>